<dbReference type="SUPFAM" id="SSF50692">
    <property type="entry name" value="ADC-like"/>
    <property type="match status" value="1"/>
</dbReference>
<dbReference type="NCBIfam" id="TIGR00223">
    <property type="entry name" value="panD"/>
    <property type="match status" value="1"/>
</dbReference>
<dbReference type="GO" id="GO:0015940">
    <property type="term" value="P:pantothenate biosynthetic process"/>
    <property type="evidence" value="ECO:0007669"/>
    <property type="project" value="UniProtKB-UniRule"/>
</dbReference>
<feature type="chain" id="PRO_5039965954" description="Aspartate 1-decarboxylase alpha chain" evidence="9 13">
    <location>
        <begin position="25"/>
        <end position="119"/>
    </location>
</feature>
<feature type="binding site" evidence="9 11">
    <location>
        <position position="57"/>
    </location>
    <ligand>
        <name>substrate</name>
    </ligand>
</feature>
<evidence type="ECO:0000256" key="5">
    <source>
        <dbReference type="ARBA" id="ARBA00023145"/>
    </source>
</evidence>
<evidence type="ECO:0000256" key="4">
    <source>
        <dbReference type="ARBA" id="ARBA00022813"/>
    </source>
</evidence>
<comment type="caution">
    <text evidence="15">The sequence shown here is derived from an EMBL/GenBank/DDBJ whole genome shotgun (WGS) entry which is preliminary data.</text>
</comment>
<evidence type="ECO:0000256" key="8">
    <source>
        <dbReference type="ARBA" id="ARBA00023317"/>
    </source>
</evidence>
<dbReference type="GO" id="GO:0004068">
    <property type="term" value="F:aspartate 1-decarboxylase activity"/>
    <property type="evidence" value="ECO:0007669"/>
    <property type="project" value="UniProtKB-UniRule"/>
</dbReference>
<comment type="function">
    <text evidence="9">Catalyzes the pyruvoyl-dependent decarboxylation of aspartate to produce beta-alanine.</text>
</comment>
<keyword evidence="2 9" id="KW-0566">Pantothenate biosynthesis</keyword>
<feature type="chain" id="PRO_5039965953" description="Aspartate 1-decarboxylase beta chain" evidence="9 13">
    <location>
        <begin position="1"/>
        <end position="24"/>
    </location>
</feature>
<evidence type="ECO:0000313" key="15">
    <source>
        <dbReference type="EMBL" id="HGU47479.1"/>
    </source>
</evidence>
<dbReference type="AlphaFoldDB" id="A0A7C4S2U7"/>
<keyword evidence="5 9" id="KW-0865">Zymogen</keyword>
<reference evidence="15" key="1">
    <citation type="journal article" date="2020" name="mSystems">
        <title>Genome- and Community-Level Interaction Insights into Carbon Utilization and Element Cycling Functions of Hydrothermarchaeota in Hydrothermal Sediment.</title>
        <authorList>
            <person name="Zhou Z."/>
            <person name="Liu Y."/>
            <person name="Xu W."/>
            <person name="Pan J."/>
            <person name="Luo Z.H."/>
            <person name="Li M."/>
        </authorList>
    </citation>
    <scope>NUCLEOTIDE SEQUENCE [LARGE SCALE GENOMIC DNA]</scope>
    <source>
        <strain evidence="15">SpSt-594</strain>
        <strain evidence="14">SpSt-655</strain>
    </source>
</reference>
<dbReference type="PANTHER" id="PTHR21012:SF0">
    <property type="entry name" value="ASPARTATE 1-DECARBOXYLASE"/>
    <property type="match status" value="1"/>
</dbReference>
<keyword evidence="6 9" id="KW-0456">Lyase</keyword>
<dbReference type="UniPathway" id="UPA00028">
    <property type="reaction ID" value="UER00002"/>
</dbReference>
<evidence type="ECO:0000256" key="2">
    <source>
        <dbReference type="ARBA" id="ARBA00022655"/>
    </source>
</evidence>
<evidence type="ECO:0000256" key="1">
    <source>
        <dbReference type="ARBA" id="ARBA00022490"/>
    </source>
</evidence>
<keyword evidence="3 9" id="KW-0210">Decarboxylase</keyword>
<dbReference type="Gene3D" id="2.40.40.20">
    <property type="match status" value="1"/>
</dbReference>
<feature type="modified residue" description="Pyruvic acid (Ser)" evidence="9 12">
    <location>
        <position position="25"/>
    </location>
</feature>
<feature type="active site" description="Schiff-base intermediate with substrate; via pyruvic acid" evidence="9 10">
    <location>
        <position position="25"/>
    </location>
</feature>
<dbReference type="EC" id="4.1.1.11" evidence="9"/>
<evidence type="ECO:0000256" key="11">
    <source>
        <dbReference type="PIRSR" id="PIRSR006246-2"/>
    </source>
</evidence>
<organism evidence="15">
    <name type="scientific">candidate division WOR-3 bacterium</name>
    <dbReference type="NCBI Taxonomy" id="2052148"/>
    <lineage>
        <taxon>Bacteria</taxon>
        <taxon>Bacteria division WOR-3</taxon>
    </lineage>
</organism>
<comment type="subunit">
    <text evidence="9">Heterooctamer of four alpha and four beta subunits.</text>
</comment>
<proteinExistence type="inferred from homology"/>
<evidence type="ECO:0000256" key="12">
    <source>
        <dbReference type="PIRSR" id="PIRSR006246-3"/>
    </source>
</evidence>
<accession>A0A7C4S2U7</accession>
<dbReference type="GO" id="GO:0006523">
    <property type="term" value="P:alanine biosynthetic process"/>
    <property type="evidence" value="ECO:0007669"/>
    <property type="project" value="InterPro"/>
</dbReference>
<keyword evidence="8 9" id="KW-0670">Pyruvate</keyword>
<dbReference type="PIRSF" id="PIRSF006246">
    <property type="entry name" value="Asp_decarbox"/>
    <property type="match status" value="1"/>
</dbReference>
<comment type="pathway">
    <text evidence="9">Cofactor biosynthesis; (R)-pantothenate biosynthesis; beta-alanine from L-aspartate: step 1/1.</text>
</comment>
<dbReference type="EMBL" id="DSZH01000128">
    <property type="protein sequence ID" value="HGU47479.1"/>
    <property type="molecule type" value="Genomic_DNA"/>
</dbReference>
<dbReference type="GO" id="GO:0005829">
    <property type="term" value="C:cytosol"/>
    <property type="evidence" value="ECO:0007669"/>
    <property type="project" value="TreeGrafter"/>
</dbReference>
<evidence type="ECO:0000256" key="13">
    <source>
        <dbReference type="PIRSR" id="PIRSR006246-5"/>
    </source>
</evidence>
<keyword evidence="7 9" id="KW-0704">Schiff base</keyword>
<comment type="catalytic activity">
    <reaction evidence="9">
        <text>L-aspartate + H(+) = beta-alanine + CO2</text>
        <dbReference type="Rhea" id="RHEA:19497"/>
        <dbReference type="ChEBI" id="CHEBI:15378"/>
        <dbReference type="ChEBI" id="CHEBI:16526"/>
        <dbReference type="ChEBI" id="CHEBI:29991"/>
        <dbReference type="ChEBI" id="CHEBI:57966"/>
        <dbReference type="EC" id="4.1.1.11"/>
    </reaction>
</comment>
<evidence type="ECO:0000256" key="3">
    <source>
        <dbReference type="ARBA" id="ARBA00022793"/>
    </source>
</evidence>
<comment type="similarity">
    <text evidence="9">Belongs to the PanD family.</text>
</comment>
<evidence type="ECO:0000256" key="6">
    <source>
        <dbReference type="ARBA" id="ARBA00023239"/>
    </source>
</evidence>
<sequence>MLRKIVKSKIHGIKVTNKNLEYEGSITIDEEILKRADIIEGEMVLVININNGARFETYVMKGKKKSGVCELNGGAARWGEVGDKLIVISTCLMESSQALTYTPKKIFVDDKNQIVNNCQ</sequence>
<protein>
    <recommendedName>
        <fullName evidence="9">Aspartate 1-decarboxylase</fullName>
        <ecNumber evidence="9">4.1.1.11</ecNumber>
    </recommendedName>
    <alternativeName>
        <fullName evidence="9">Aspartate alpha-decarboxylase</fullName>
    </alternativeName>
    <component>
        <recommendedName>
            <fullName evidence="9">Aspartate 1-decarboxylase beta chain</fullName>
        </recommendedName>
    </component>
    <component>
        <recommendedName>
            <fullName evidence="9">Aspartate 1-decarboxylase alpha chain</fullName>
        </recommendedName>
    </component>
</protein>
<feature type="binding site" evidence="9 11">
    <location>
        <begin position="73"/>
        <end position="75"/>
    </location>
    <ligand>
        <name>substrate</name>
    </ligand>
</feature>
<dbReference type="HAMAP" id="MF_00446">
    <property type="entry name" value="PanD"/>
    <property type="match status" value="1"/>
</dbReference>
<dbReference type="InterPro" id="IPR003190">
    <property type="entry name" value="Asp_decarbox"/>
</dbReference>
<keyword evidence="4 9" id="KW-0068">Autocatalytic cleavage</keyword>
<name>A0A7C4S2U7_UNCW3</name>
<evidence type="ECO:0000313" key="14">
    <source>
        <dbReference type="EMBL" id="HGQ55382.1"/>
    </source>
</evidence>
<dbReference type="PANTHER" id="PTHR21012">
    <property type="entry name" value="ASPARTATE 1-DECARBOXYLASE"/>
    <property type="match status" value="1"/>
</dbReference>
<gene>
    <name evidence="9" type="primary">panD</name>
    <name evidence="15" type="ORF">ENT60_02810</name>
    <name evidence="14" type="ORF">ENU28_02825</name>
</gene>
<evidence type="ECO:0000256" key="10">
    <source>
        <dbReference type="PIRSR" id="PIRSR006246-1"/>
    </source>
</evidence>
<dbReference type="CDD" id="cd06919">
    <property type="entry name" value="Asp_decarbox"/>
    <property type="match status" value="1"/>
</dbReference>
<comment type="subcellular location">
    <subcellularLocation>
        <location evidence="9">Cytoplasm</location>
    </subcellularLocation>
</comment>
<evidence type="ECO:0000256" key="9">
    <source>
        <dbReference type="HAMAP-Rule" id="MF_00446"/>
    </source>
</evidence>
<dbReference type="EMBL" id="DTBX01000099">
    <property type="protein sequence ID" value="HGQ55382.1"/>
    <property type="molecule type" value="Genomic_DNA"/>
</dbReference>
<comment type="PTM">
    <text evidence="9 12">Is synthesized initially as an inactive proenzyme, which is activated by self-cleavage at a specific serine bond to produce a beta-subunit with a hydroxyl group at its C-terminus and an alpha-subunit with a pyruvoyl group at its N-terminus.</text>
</comment>
<evidence type="ECO:0000256" key="7">
    <source>
        <dbReference type="ARBA" id="ARBA00023270"/>
    </source>
</evidence>
<dbReference type="InterPro" id="IPR009010">
    <property type="entry name" value="Asp_de-COase-like_dom_sf"/>
</dbReference>
<dbReference type="Pfam" id="PF02261">
    <property type="entry name" value="Asp_decarbox"/>
    <property type="match status" value="1"/>
</dbReference>
<feature type="active site" description="Proton donor" evidence="9 10">
    <location>
        <position position="58"/>
    </location>
</feature>
<keyword evidence="1 9" id="KW-0963">Cytoplasm</keyword>
<comment type="cofactor">
    <cofactor evidence="9 10">
        <name>pyruvate</name>
        <dbReference type="ChEBI" id="CHEBI:15361"/>
    </cofactor>
    <text evidence="9 10">Binds 1 pyruvoyl group covalently per subunit.</text>
</comment>